<dbReference type="EMBL" id="CP064795">
    <property type="protein sequence ID" value="QPG07275.1"/>
    <property type="molecule type" value="Genomic_DNA"/>
</dbReference>
<reference evidence="2 3" key="1">
    <citation type="submission" date="2020-11" db="EMBL/GenBank/DDBJ databases">
        <title>Complete genome sequence for Salinimonas sp. strain G2-b.</title>
        <authorList>
            <person name="Park S.-J."/>
        </authorList>
    </citation>
    <scope>NUCLEOTIDE SEQUENCE [LARGE SCALE GENOMIC DNA]</scope>
    <source>
        <strain evidence="2 3">G2-b</strain>
    </source>
</reference>
<dbReference type="PANTHER" id="PTHR33361:SF2">
    <property type="entry name" value="DUF885 DOMAIN-CONTAINING PROTEIN"/>
    <property type="match status" value="1"/>
</dbReference>
<dbReference type="InterPro" id="IPR010281">
    <property type="entry name" value="DUF885"/>
</dbReference>
<dbReference type="RefSeq" id="WP_195812345.1">
    <property type="nucleotide sequence ID" value="NZ_CP064795.1"/>
</dbReference>
<dbReference type="KEGG" id="smaa:IT774_16880"/>
<dbReference type="PANTHER" id="PTHR33361">
    <property type="entry name" value="GLR0591 PROTEIN"/>
    <property type="match status" value="1"/>
</dbReference>
<protein>
    <submittedName>
        <fullName evidence="2">DUF885 domain-containing protein</fullName>
    </submittedName>
</protein>
<keyword evidence="1" id="KW-0732">Signal</keyword>
<keyword evidence="3" id="KW-1185">Reference proteome</keyword>
<name>A0A7S9E0E7_9ALTE</name>
<evidence type="ECO:0000313" key="2">
    <source>
        <dbReference type="EMBL" id="QPG07275.1"/>
    </source>
</evidence>
<dbReference type="Proteomes" id="UP000595095">
    <property type="component" value="Chromosome"/>
</dbReference>
<gene>
    <name evidence="2" type="ORF">IT774_16880</name>
</gene>
<feature type="chain" id="PRO_5032957137" evidence="1">
    <location>
        <begin position="27"/>
        <end position="575"/>
    </location>
</feature>
<accession>A0A7S9E0E7</accession>
<dbReference type="Pfam" id="PF05960">
    <property type="entry name" value="DUF885"/>
    <property type="match status" value="1"/>
</dbReference>
<proteinExistence type="predicted"/>
<feature type="signal peptide" evidence="1">
    <location>
        <begin position="1"/>
        <end position="26"/>
    </location>
</feature>
<evidence type="ECO:0000313" key="3">
    <source>
        <dbReference type="Proteomes" id="UP000595095"/>
    </source>
</evidence>
<evidence type="ECO:0000256" key="1">
    <source>
        <dbReference type="SAM" id="SignalP"/>
    </source>
</evidence>
<organism evidence="2 3">
    <name type="scientific">Salinimonas marina</name>
    <dbReference type="NCBI Taxonomy" id="2785918"/>
    <lineage>
        <taxon>Bacteria</taxon>
        <taxon>Pseudomonadati</taxon>
        <taxon>Pseudomonadota</taxon>
        <taxon>Gammaproteobacteria</taxon>
        <taxon>Alteromonadales</taxon>
        <taxon>Alteromonadaceae</taxon>
        <taxon>Alteromonas/Salinimonas group</taxon>
        <taxon>Salinimonas</taxon>
    </lineage>
</organism>
<sequence length="575" mass="65887">MYRCVISALARLSLPLAMCFAVPATANEAFDALIDKIWQYESTLQQQRPADISPEALKQQHQQYTTFLEQTQQIDPENLSKEQKITLLMQQYRLQNDIDQYRFEAYKVPLTSEYGFHSALATLPQATRFSRAKDYEQYITRLERISGYMAQNIAYMKAGLAQGYTQPKAVLEDYEDSVTPFLVEKASDSIFYSPFTSFPAFITQAQARDFRQQATSIIENQIVPAYQQYHDFLTQQYIPGARESIAAADWPQGKAYYNNRIKHYTTTDMSARQIHELGLSEVKRIRGAMQKIVDELEFDGSIDDFIHFLRTDPQFYASTPEALLKQAAYIAKRADAALPALFETLPRTPYGVAPVPEDIAPKYTTGRYIHAANDTEPGYYWVNTYALDKRPLYALPALTLHEAVPGHHLQISLASEMKNLPAVRQETYISAFGEGWGLYSEFLGVEAGIYKTPYDHFGRLSYEMWRACRLVVDTGMHMFGWTRQQAIDYMMKNTALSEHNIKTEIDRYISWPAQALSYKIGEIKIKELRSKAEQALGEQFDIREFHTAVLAHGSVPLFVLEQNIDDFIQHKQPGK</sequence>
<dbReference type="AlphaFoldDB" id="A0A7S9E0E7"/>